<organism evidence="2 3">
    <name type="scientific">Flavobacterium polysaccharolyticum</name>
    <dbReference type="NCBI Taxonomy" id="3133148"/>
    <lineage>
        <taxon>Bacteria</taxon>
        <taxon>Pseudomonadati</taxon>
        <taxon>Bacteroidota</taxon>
        <taxon>Flavobacteriia</taxon>
        <taxon>Flavobacteriales</taxon>
        <taxon>Flavobacteriaceae</taxon>
        <taxon>Flavobacterium</taxon>
    </lineage>
</organism>
<feature type="transmembrane region" description="Helical" evidence="1">
    <location>
        <begin position="110"/>
        <end position="131"/>
    </location>
</feature>
<dbReference type="RefSeq" id="WP_342692441.1">
    <property type="nucleotide sequence ID" value="NZ_JBCGDP010000013.1"/>
</dbReference>
<evidence type="ECO:0000313" key="2">
    <source>
        <dbReference type="EMBL" id="MEM0577548.1"/>
    </source>
</evidence>
<comment type="caution">
    <text evidence="2">The sequence shown here is derived from an EMBL/GenBank/DDBJ whole genome shotgun (WGS) entry which is preliminary data.</text>
</comment>
<protein>
    <submittedName>
        <fullName evidence="2">Uncharacterized protein</fullName>
    </submittedName>
</protein>
<reference evidence="2 3" key="1">
    <citation type="submission" date="2024-03" db="EMBL/GenBank/DDBJ databases">
        <title>Two novel species of the genus Flavobacterium exhibiting potentially degradation of complex polysaccharides.</title>
        <authorList>
            <person name="Lian X."/>
        </authorList>
    </citation>
    <scope>NUCLEOTIDE SEQUENCE [LARGE SCALE GENOMIC DNA]</scope>
    <source>
        <strain evidence="2 3">N6</strain>
    </source>
</reference>
<feature type="transmembrane region" description="Helical" evidence="1">
    <location>
        <begin position="46"/>
        <end position="66"/>
    </location>
</feature>
<dbReference type="EMBL" id="JBCGDP010000013">
    <property type="protein sequence ID" value="MEM0577548.1"/>
    <property type="molecule type" value="Genomic_DNA"/>
</dbReference>
<keyword evidence="1" id="KW-1133">Transmembrane helix</keyword>
<keyword evidence="1" id="KW-0812">Transmembrane</keyword>
<name>A0ABU9NSA6_9FLAO</name>
<accession>A0ABU9NSA6</accession>
<feature type="transmembrane region" description="Helical" evidence="1">
    <location>
        <begin position="137"/>
        <end position="154"/>
    </location>
</feature>
<dbReference type="Proteomes" id="UP001468798">
    <property type="component" value="Unassembled WGS sequence"/>
</dbReference>
<evidence type="ECO:0000256" key="1">
    <source>
        <dbReference type="SAM" id="Phobius"/>
    </source>
</evidence>
<keyword evidence="1" id="KW-0472">Membrane</keyword>
<feature type="transmembrane region" description="Helical" evidence="1">
    <location>
        <begin position="12"/>
        <end position="34"/>
    </location>
</feature>
<keyword evidence="3" id="KW-1185">Reference proteome</keyword>
<feature type="transmembrane region" description="Helical" evidence="1">
    <location>
        <begin position="175"/>
        <end position="195"/>
    </location>
</feature>
<sequence>MKTPKKRTLINTRNIFIISMLVIAITIFSVWFYGIGKHKTVIENSLISTSIISIAFFLFISISLFNGTKLKDNVGKLTDKINSKKLDFLKDLTPTDYNGLELGANIAEGIGGIVMSIILWIIVTIVLSFLFYALGTIIWFSILVFLGMLYWIFFRALRLIFKKSAECSGNIELSIFYGIAYTILYIFWIYGIILLTKLY</sequence>
<evidence type="ECO:0000313" key="3">
    <source>
        <dbReference type="Proteomes" id="UP001468798"/>
    </source>
</evidence>
<gene>
    <name evidence="2" type="ORF">WFZ86_13645</name>
</gene>
<proteinExistence type="predicted"/>